<evidence type="ECO:0000256" key="3">
    <source>
        <dbReference type="ARBA" id="ARBA00022679"/>
    </source>
</evidence>
<dbReference type="Pfam" id="PF26314">
    <property type="entry name" value="MptA_B_family"/>
    <property type="match status" value="1"/>
</dbReference>
<dbReference type="RefSeq" id="WP_225939015.1">
    <property type="nucleotide sequence ID" value="NZ_BAAALJ010000014.1"/>
</dbReference>
<feature type="active site" description="Proton acceptor" evidence="8">
    <location>
        <position position="192"/>
    </location>
</feature>
<feature type="region of interest" description="Disordered" evidence="9">
    <location>
        <begin position="1"/>
        <end position="48"/>
    </location>
</feature>
<feature type="transmembrane region" description="Helical" evidence="10">
    <location>
        <begin position="111"/>
        <end position="132"/>
    </location>
</feature>
<evidence type="ECO:0000256" key="9">
    <source>
        <dbReference type="SAM" id="MobiDB-lite"/>
    </source>
</evidence>
<evidence type="ECO:0008006" key="13">
    <source>
        <dbReference type="Google" id="ProtNLM"/>
    </source>
</evidence>
<keyword evidence="12" id="KW-1185">Reference proteome</keyword>
<gene>
    <name evidence="11" type="ORF">H4W27_001028</name>
</gene>
<feature type="transmembrane region" description="Helical" evidence="10">
    <location>
        <begin position="519"/>
        <end position="537"/>
    </location>
</feature>
<dbReference type="NCBIfam" id="NF038066">
    <property type="entry name" value="MptB"/>
    <property type="match status" value="1"/>
</dbReference>
<evidence type="ECO:0000256" key="8">
    <source>
        <dbReference type="PROSITE-ProRule" id="PRU10072"/>
    </source>
</evidence>
<keyword evidence="2" id="KW-0328">Glycosyltransferase</keyword>
<evidence type="ECO:0000313" key="12">
    <source>
        <dbReference type="Proteomes" id="UP000643525"/>
    </source>
</evidence>
<feature type="transmembrane region" description="Helical" evidence="10">
    <location>
        <begin position="354"/>
        <end position="373"/>
    </location>
</feature>
<comment type="subcellular location">
    <subcellularLocation>
        <location evidence="1">Membrane</location>
        <topology evidence="1">Multi-pass membrane protein</topology>
    </subcellularLocation>
</comment>
<evidence type="ECO:0000256" key="10">
    <source>
        <dbReference type="SAM" id="Phobius"/>
    </source>
</evidence>
<proteinExistence type="inferred from homology"/>
<feature type="transmembrane region" description="Helical" evidence="10">
    <location>
        <begin position="452"/>
        <end position="478"/>
    </location>
</feature>
<evidence type="ECO:0000256" key="7">
    <source>
        <dbReference type="ARBA" id="ARBA00043987"/>
    </source>
</evidence>
<dbReference type="InterPro" id="IPR018085">
    <property type="entry name" value="Ura-DNA_Glyclase_AS"/>
</dbReference>
<feature type="transmembrane region" description="Helical" evidence="10">
    <location>
        <begin position="422"/>
        <end position="440"/>
    </location>
</feature>
<comment type="caution">
    <text evidence="11">The sequence shown here is derived from an EMBL/GenBank/DDBJ whole genome shotgun (WGS) entry which is preliminary data.</text>
</comment>
<protein>
    <recommendedName>
        <fullName evidence="13">Alpha-1,6-mannosyltransferase</fullName>
    </recommendedName>
</protein>
<feature type="transmembrane region" description="Helical" evidence="10">
    <location>
        <begin position="283"/>
        <end position="311"/>
    </location>
</feature>
<feature type="transmembrane region" description="Helical" evidence="10">
    <location>
        <begin position="490"/>
        <end position="513"/>
    </location>
</feature>
<reference evidence="11 12" key="1">
    <citation type="submission" date="2020-10" db="EMBL/GenBank/DDBJ databases">
        <title>Sequencing the genomes of 1000 actinobacteria strains.</title>
        <authorList>
            <person name="Klenk H.-P."/>
        </authorList>
    </citation>
    <scope>NUCLEOTIDE SEQUENCE [LARGE SCALE GENOMIC DNA]</scope>
    <source>
        <strain evidence="11 12">DSM 15666</strain>
    </source>
</reference>
<keyword evidence="3" id="KW-0808">Transferase</keyword>
<evidence type="ECO:0000313" key="11">
    <source>
        <dbReference type="EMBL" id="MBE1523910.1"/>
    </source>
</evidence>
<evidence type="ECO:0000256" key="2">
    <source>
        <dbReference type="ARBA" id="ARBA00022676"/>
    </source>
</evidence>
<accession>A0ABR9JDA1</accession>
<sequence>MSAEAGAAENSPAPRGAEGSTGLAKTHSEVAAPSDSRGPESPSSQARARRRDLWLHVLRSSTRPKHVWSPMVEGLLGSLLVLLGSLGVGWLVSVSPLSRHAWIILLRTEPAGVVVSTLALTLGCWIMLRAWLRLGRVLEDPDQQQHWPPGSLRVVNAATVLWSLPQLIAIPIFSRDVFAYLNQGRLVLAGQDPYTTGVSTLDNWFQLGTDILWAESETPYGPLFLWIEAAVMSWAAESPDLALFLFRLACVGGVIMMMIFVPKLARLHGVDPARAQWITLANPLLIISFISSAHNDAIMVGFALAGVYAAARGRGVLATLLVVVSIGIKPITIVLLPFIGLLWAGAGASWRRKFAYWFFTAALAAAAMIGIGLVQGFGFGWLAVLAGTGTGSVFWSPIGIADGWLGTLLRAFGLDSGWTLEVFKIGGRILSVVVVLWLMFRGSDRFIVQRMVWAFTALVVLSPIIQPWYLLWLLPLFAITGIRKDWQFKWVVFTIMFFLTFGASDQLSIYQFLQLDQQMIALSITISWISIVWLTLVDRQTRWVVWDGWGLPSFSWERPRLRRRGRPVVPQPQGPEAERADGAH</sequence>
<dbReference type="Proteomes" id="UP000643525">
    <property type="component" value="Unassembled WGS sequence"/>
</dbReference>
<evidence type="ECO:0000256" key="5">
    <source>
        <dbReference type="ARBA" id="ARBA00022989"/>
    </source>
</evidence>
<feature type="transmembrane region" description="Helical" evidence="10">
    <location>
        <begin position="241"/>
        <end position="262"/>
    </location>
</feature>
<dbReference type="EMBL" id="JADBED010000001">
    <property type="protein sequence ID" value="MBE1523910.1"/>
    <property type="molecule type" value="Genomic_DNA"/>
</dbReference>
<name>A0ABR9JDA1_9MICC</name>
<feature type="transmembrane region" description="Helical" evidence="10">
    <location>
        <begin position="317"/>
        <end position="342"/>
    </location>
</feature>
<evidence type="ECO:0000256" key="4">
    <source>
        <dbReference type="ARBA" id="ARBA00022692"/>
    </source>
</evidence>
<feature type="transmembrane region" description="Helical" evidence="10">
    <location>
        <begin position="379"/>
        <end position="401"/>
    </location>
</feature>
<keyword evidence="4 10" id="KW-0812">Transmembrane</keyword>
<feature type="region of interest" description="Disordered" evidence="9">
    <location>
        <begin position="565"/>
        <end position="584"/>
    </location>
</feature>
<keyword evidence="6 10" id="KW-0472">Membrane</keyword>
<dbReference type="InterPro" id="IPR049829">
    <property type="entry name" value="MptA/B-like"/>
</dbReference>
<keyword evidence="5 10" id="KW-1133">Transmembrane helix</keyword>
<organism evidence="11 12">
    <name type="scientific">Nesterenkonia lutea</name>
    <dbReference type="NCBI Taxonomy" id="272919"/>
    <lineage>
        <taxon>Bacteria</taxon>
        <taxon>Bacillati</taxon>
        <taxon>Actinomycetota</taxon>
        <taxon>Actinomycetes</taxon>
        <taxon>Micrococcales</taxon>
        <taxon>Micrococcaceae</taxon>
        <taxon>Nesterenkonia</taxon>
    </lineage>
</organism>
<dbReference type="PROSITE" id="PS00130">
    <property type="entry name" value="U_DNA_GLYCOSYLASE"/>
    <property type="match status" value="1"/>
</dbReference>
<evidence type="ECO:0000256" key="6">
    <source>
        <dbReference type="ARBA" id="ARBA00023136"/>
    </source>
</evidence>
<evidence type="ECO:0000256" key="1">
    <source>
        <dbReference type="ARBA" id="ARBA00004141"/>
    </source>
</evidence>
<feature type="transmembrane region" description="Helical" evidence="10">
    <location>
        <begin position="67"/>
        <end position="91"/>
    </location>
</feature>
<comment type="similarity">
    <text evidence="7">Belongs to the MptA/B family.</text>
</comment>